<dbReference type="InterPro" id="IPR002878">
    <property type="entry name" value="ChsH2_C"/>
</dbReference>
<sequence length="140" mass="15118">MDKPEPVPDAVSAFYWEHAARGELAIQGFEDSDFVQFPPNSVAERIDVSGSARAVVVSGRGTLYAYTILHQAFHPAFGDSVPLAIGLTELDDHPGIRILSNIVDAEPGELRSGLPVEVTFEKRGSQSLPQFRPVRSGDSA</sequence>
<reference evidence="2 3" key="1">
    <citation type="submission" date="2023-10" db="EMBL/GenBank/DDBJ databases">
        <title>Development of a sustainable strategy for remediation of hydrocarbon-contaminated territories based on the waste exchange concept.</title>
        <authorList>
            <person name="Krivoruchko A."/>
        </authorList>
    </citation>
    <scope>NUCLEOTIDE SEQUENCE [LARGE SCALE GENOMIC DNA]</scope>
    <source>
        <strain evidence="2 3">IEGM 1322</strain>
    </source>
</reference>
<comment type="caution">
    <text evidence="2">The sequence shown here is derived from an EMBL/GenBank/DDBJ whole genome shotgun (WGS) entry which is preliminary data.</text>
</comment>
<dbReference type="Pfam" id="PF01796">
    <property type="entry name" value="OB_ChsH2_C"/>
    <property type="match status" value="1"/>
</dbReference>
<name>A0ABU4AWG1_9NOCA</name>
<evidence type="ECO:0000259" key="1">
    <source>
        <dbReference type="Pfam" id="PF01796"/>
    </source>
</evidence>
<dbReference type="SUPFAM" id="SSF50249">
    <property type="entry name" value="Nucleic acid-binding proteins"/>
    <property type="match status" value="1"/>
</dbReference>
<evidence type="ECO:0000313" key="3">
    <source>
        <dbReference type="Proteomes" id="UP001185899"/>
    </source>
</evidence>
<dbReference type="EMBL" id="JAWLKE010000003">
    <property type="protein sequence ID" value="MDV6230569.1"/>
    <property type="molecule type" value="Genomic_DNA"/>
</dbReference>
<organism evidence="2 3">
    <name type="scientific">Rhodococcus cercidiphylli</name>
    <dbReference type="NCBI Taxonomy" id="489916"/>
    <lineage>
        <taxon>Bacteria</taxon>
        <taxon>Bacillati</taxon>
        <taxon>Actinomycetota</taxon>
        <taxon>Actinomycetes</taxon>
        <taxon>Mycobacteriales</taxon>
        <taxon>Nocardiaceae</taxon>
        <taxon>Rhodococcus</taxon>
    </lineage>
</organism>
<proteinExistence type="predicted"/>
<dbReference type="PANTHER" id="PTHR34075">
    <property type="entry name" value="BLR3430 PROTEIN"/>
    <property type="match status" value="1"/>
</dbReference>
<dbReference type="PANTHER" id="PTHR34075:SF5">
    <property type="entry name" value="BLR3430 PROTEIN"/>
    <property type="match status" value="1"/>
</dbReference>
<dbReference type="RefSeq" id="WP_032375040.1">
    <property type="nucleotide sequence ID" value="NZ_JAWLKE010000003.1"/>
</dbReference>
<gene>
    <name evidence="2" type="ORF">R3P95_08415</name>
</gene>
<evidence type="ECO:0000313" key="2">
    <source>
        <dbReference type="EMBL" id="MDV6230569.1"/>
    </source>
</evidence>
<dbReference type="InterPro" id="IPR012340">
    <property type="entry name" value="NA-bd_OB-fold"/>
</dbReference>
<dbReference type="InterPro" id="IPR052513">
    <property type="entry name" value="Thioester_dehydratase-like"/>
</dbReference>
<dbReference type="Proteomes" id="UP001185899">
    <property type="component" value="Unassembled WGS sequence"/>
</dbReference>
<protein>
    <submittedName>
        <fullName evidence="2">OB-fold domain-containing protein</fullName>
    </submittedName>
</protein>
<accession>A0ABU4AWG1</accession>
<keyword evidence="3" id="KW-1185">Reference proteome</keyword>
<feature type="domain" description="ChsH2 C-terminal OB-fold" evidence="1">
    <location>
        <begin position="55"/>
        <end position="121"/>
    </location>
</feature>